<name>A0A151RVF7_CAJCA</name>
<keyword evidence="2 6" id="KW-0678">Repressor</keyword>
<feature type="domain" description="OVATE" evidence="8">
    <location>
        <begin position="326"/>
        <end position="385"/>
    </location>
</feature>
<feature type="compositionally biased region" description="Basic and acidic residues" evidence="7">
    <location>
        <begin position="123"/>
        <end position="139"/>
    </location>
</feature>
<dbReference type="InterPro" id="IPR006458">
    <property type="entry name" value="Ovate_C"/>
</dbReference>
<feature type="compositionally biased region" description="Polar residues" evidence="7">
    <location>
        <begin position="46"/>
        <end position="58"/>
    </location>
</feature>
<evidence type="ECO:0000313" key="10">
    <source>
        <dbReference type="Proteomes" id="UP000075243"/>
    </source>
</evidence>
<dbReference type="GO" id="GO:0045892">
    <property type="term" value="P:negative regulation of DNA-templated transcription"/>
    <property type="evidence" value="ECO:0007669"/>
    <property type="project" value="UniProtKB-UniRule"/>
</dbReference>
<comment type="subcellular location">
    <subcellularLocation>
        <location evidence="1 6">Nucleus</location>
    </subcellularLocation>
</comment>
<dbReference type="OrthoDB" id="1928390at2759"/>
<dbReference type="NCBIfam" id="TIGR01568">
    <property type="entry name" value="A_thal_3678"/>
    <property type="match status" value="1"/>
</dbReference>
<evidence type="ECO:0000259" key="8">
    <source>
        <dbReference type="PROSITE" id="PS51754"/>
    </source>
</evidence>
<feature type="region of interest" description="Disordered" evidence="7">
    <location>
        <begin position="1"/>
        <end position="21"/>
    </location>
</feature>
<dbReference type="PROSITE" id="PS51754">
    <property type="entry name" value="OVATE"/>
    <property type="match status" value="1"/>
</dbReference>
<keyword evidence="5 6" id="KW-0539">Nucleus</keyword>
<dbReference type="PANTHER" id="PTHR33057:SF82">
    <property type="entry name" value="TRANSCRIPTION REPRESSOR OFP5"/>
    <property type="match status" value="1"/>
</dbReference>
<dbReference type="PANTHER" id="PTHR33057">
    <property type="entry name" value="TRANSCRIPTION REPRESSOR OFP7-RELATED"/>
    <property type="match status" value="1"/>
</dbReference>
<dbReference type="InterPro" id="IPR038933">
    <property type="entry name" value="Ovate"/>
</dbReference>
<organism evidence="9 10">
    <name type="scientific">Cajanus cajan</name>
    <name type="common">Pigeon pea</name>
    <name type="synonym">Cajanus indicus</name>
    <dbReference type="NCBI Taxonomy" id="3821"/>
    <lineage>
        <taxon>Eukaryota</taxon>
        <taxon>Viridiplantae</taxon>
        <taxon>Streptophyta</taxon>
        <taxon>Embryophyta</taxon>
        <taxon>Tracheophyta</taxon>
        <taxon>Spermatophyta</taxon>
        <taxon>Magnoliopsida</taxon>
        <taxon>eudicotyledons</taxon>
        <taxon>Gunneridae</taxon>
        <taxon>Pentapetalae</taxon>
        <taxon>rosids</taxon>
        <taxon>fabids</taxon>
        <taxon>Fabales</taxon>
        <taxon>Fabaceae</taxon>
        <taxon>Papilionoideae</taxon>
        <taxon>50 kb inversion clade</taxon>
        <taxon>NPAAA clade</taxon>
        <taxon>indigoferoid/millettioid clade</taxon>
        <taxon>Phaseoleae</taxon>
        <taxon>Cajanus</taxon>
    </lineage>
</organism>
<keyword evidence="10" id="KW-1185">Reference proteome</keyword>
<dbReference type="Pfam" id="PF04844">
    <property type="entry name" value="Ovate"/>
    <property type="match status" value="1"/>
</dbReference>
<evidence type="ECO:0000256" key="5">
    <source>
        <dbReference type="ARBA" id="ARBA00023242"/>
    </source>
</evidence>
<keyword evidence="4 6" id="KW-0804">Transcription</keyword>
<feature type="region of interest" description="Disordered" evidence="7">
    <location>
        <begin position="39"/>
        <end position="63"/>
    </location>
</feature>
<evidence type="ECO:0000256" key="6">
    <source>
        <dbReference type="RuleBase" id="RU367028"/>
    </source>
</evidence>
<dbReference type="Gramene" id="C.cajan_32265.t">
    <property type="protein sequence ID" value="C.cajan_32265.t.cds1"/>
    <property type="gene ID" value="C.cajan_32265"/>
</dbReference>
<evidence type="ECO:0000313" key="9">
    <source>
        <dbReference type="EMBL" id="KYP46520.1"/>
    </source>
</evidence>
<protein>
    <recommendedName>
        <fullName evidence="6">Transcription repressor</fullName>
    </recommendedName>
    <alternativeName>
        <fullName evidence="6">Ovate family protein</fullName>
    </alternativeName>
</protein>
<feature type="region of interest" description="Disordered" evidence="7">
    <location>
        <begin position="106"/>
        <end position="139"/>
    </location>
</feature>
<sequence>MKWGGRKPSSSSSSSRPSFISHVSPFSWLSKFKQMRINSEAKPGTLKQNSTPSDSSSHYAYGNNKGRFYGRDDEAFWRLSFGEEGNEHNKKSEHVLKHVKYNLDAEHGTPSSSFGGVNARRQGGKESTQKLKQKETGLREERKLLDEAAKSVKELESLRRRYERKAQRVLQEQLLKLERAEEEAEFASSPLENDVMQFESPRTICTPRKHLFSSSVDSKSYGLGGLREARVCSPLLGSEWHNLKQTEELKLKAKSNKQRQSLHVSRENQRRKPKQNSKVRVYSPRMGSKVEVRKIKAIEEKKKAKLKMKKEEEIVEETAGSDSFAVVKCSLDPQRDFRDSMIEMITEKQISQPDEMEDLLACYLTLNSSEYHDLIIQVFKQVWLCMSQDSLGIQSEKQCCCCD</sequence>
<feature type="compositionally biased region" description="Low complexity" evidence="7">
    <location>
        <begin position="8"/>
        <end position="21"/>
    </location>
</feature>
<evidence type="ECO:0000256" key="7">
    <source>
        <dbReference type="SAM" id="MobiDB-lite"/>
    </source>
</evidence>
<dbReference type="GO" id="GO:0005634">
    <property type="term" value="C:nucleus"/>
    <property type="evidence" value="ECO:0007669"/>
    <property type="project" value="UniProtKB-SubCell"/>
</dbReference>
<proteinExistence type="predicted"/>
<dbReference type="Proteomes" id="UP000075243">
    <property type="component" value="Unassembled WGS sequence"/>
</dbReference>
<dbReference type="STRING" id="3821.A0A151RVF7"/>
<evidence type="ECO:0000256" key="1">
    <source>
        <dbReference type="ARBA" id="ARBA00004123"/>
    </source>
</evidence>
<feature type="region of interest" description="Disordered" evidence="7">
    <location>
        <begin position="252"/>
        <end position="282"/>
    </location>
</feature>
<evidence type="ECO:0000256" key="4">
    <source>
        <dbReference type="ARBA" id="ARBA00023163"/>
    </source>
</evidence>
<keyword evidence="3 6" id="KW-0805">Transcription regulation</keyword>
<evidence type="ECO:0000256" key="3">
    <source>
        <dbReference type="ARBA" id="ARBA00023015"/>
    </source>
</evidence>
<gene>
    <name evidence="9" type="ORF">KK1_031868</name>
</gene>
<accession>A0A151RVF7</accession>
<dbReference type="OMA" id="WFDLNQA"/>
<dbReference type="EMBL" id="KQ483555">
    <property type="protein sequence ID" value="KYP46520.1"/>
    <property type="molecule type" value="Genomic_DNA"/>
</dbReference>
<dbReference type="AlphaFoldDB" id="A0A151RVF7"/>
<reference evidence="9" key="1">
    <citation type="journal article" date="2012" name="Nat. Biotechnol.">
        <title>Draft genome sequence of pigeonpea (Cajanus cajan), an orphan legume crop of resource-poor farmers.</title>
        <authorList>
            <person name="Varshney R.K."/>
            <person name="Chen W."/>
            <person name="Li Y."/>
            <person name="Bharti A.K."/>
            <person name="Saxena R.K."/>
            <person name="Schlueter J.A."/>
            <person name="Donoghue M.T."/>
            <person name="Azam S."/>
            <person name="Fan G."/>
            <person name="Whaley A.M."/>
            <person name="Farmer A.D."/>
            <person name="Sheridan J."/>
            <person name="Iwata A."/>
            <person name="Tuteja R."/>
            <person name="Penmetsa R.V."/>
            <person name="Wu W."/>
            <person name="Upadhyaya H.D."/>
            <person name="Yang S.P."/>
            <person name="Shah T."/>
            <person name="Saxena K.B."/>
            <person name="Michael T."/>
            <person name="McCombie W.R."/>
            <person name="Yang B."/>
            <person name="Zhang G."/>
            <person name="Yang H."/>
            <person name="Wang J."/>
            <person name="Spillane C."/>
            <person name="Cook D.R."/>
            <person name="May G.D."/>
            <person name="Xu X."/>
            <person name="Jackson S.A."/>
        </authorList>
    </citation>
    <scope>NUCLEOTIDE SEQUENCE [LARGE SCALE GENOMIC DNA]</scope>
</reference>
<comment type="function">
    <text evidence="6">Transcriptional repressor that regulates multiple aspects of plant growth and development.</text>
</comment>
<evidence type="ECO:0000256" key="2">
    <source>
        <dbReference type="ARBA" id="ARBA00022491"/>
    </source>
</evidence>